<dbReference type="GO" id="GO:0046872">
    <property type="term" value="F:metal ion binding"/>
    <property type="evidence" value="ECO:0007669"/>
    <property type="project" value="InterPro"/>
</dbReference>
<dbReference type="OrthoDB" id="5185819at2"/>
<evidence type="ECO:0000313" key="3">
    <source>
        <dbReference type="Proteomes" id="UP000008366"/>
    </source>
</evidence>
<dbReference type="InterPro" id="IPR034660">
    <property type="entry name" value="DinB/YfiT-like"/>
</dbReference>
<evidence type="ECO:0000259" key="1">
    <source>
        <dbReference type="Pfam" id="PF11716"/>
    </source>
</evidence>
<sequence length="183" mass="19667">MTTHLQQYERLAEPFGAVVETIDDWEAASPCEGWSARDVLAHVVDTQRDFLGAHVDVGAAPELGDDSGAGWRSHDARVRELLGDPAVAATEFEGHFGPATVGDTLVRFYGFDLLVHRWDLARSAGRDERFNGNELGIIEAAVEGFGDALYGDGICKRPVPVPEGADRQARTLALLGRAASPVA</sequence>
<dbReference type="SUPFAM" id="SSF109854">
    <property type="entry name" value="DinB/YfiT-like putative metalloenzymes"/>
    <property type="match status" value="1"/>
</dbReference>
<dbReference type="AlphaFoldDB" id="K6WW87"/>
<proteinExistence type="predicted"/>
<dbReference type="InterPro" id="IPR017520">
    <property type="entry name" value="CHP03086"/>
</dbReference>
<dbReference type="eggNOG" id="ENOG5032HTX">
    <property type="taxonomic scope" value="Bacteria"/>
</dbReference>
<evidence type="ECO:0000313" key="2">
    <source>
        <dbReference type="EMBL" id="GAB98106.1"/>
    </source>
</evidence>
<dbReference type="STRING" id="1184609.KILIM_100_00160"/>
<organism evidence="2 3">
    <name type="scientific">Kineosphaera limosa NBRC 100340</name>
    <dbReference type="NCBI Taxonomy" id="1184609"/>
    <lineage>
        <taxon>Bacteria</taxon>
        <taxon>Bacillati</taxon>
        <taxon>Actinomycetota</taxon>
        <taxon>Actinomycetes</taxon>
        <taxon>Micrococcales</taxon>
        <taxon>Dermatophilaceae</taxon>
        <taxon>Kineosphaera</taxon>
    </lineage>
</organism>
<dbReference type="Proteomes" id="UP000008366">
    <property type="component" value="Unassembled WGS sequence"/>
</dbReference>
<dbReference type="Gene3D" id="1.20.120.450">
    <property type="entry name" value="dinb family like domain"/>
    <property type="match status" value="1"/>
</dbReference>
<gene>
    <name evidence="2" type="ORF">KILIM_100_00160</name>
</gene>
<dbReference type="NCBIfam" id="TIGR03086">
    <property type="entry name" value="TIGR03086 family metal-binding protein"/>
    <property type="match status" value="1"/>
</dbReference>
<comment type="caution">
    <text evidence="2">The sequence shown here is derived from an EMBL/GenBank/DDBJ whole genome shotgun (WGS) entry which is preliminary data.</text>
</comment>
<name>K6WW87_9MICO</name>
<dbReference type="InterPro" id="IPR024344">
    <property type="entry name" value="MDMPI_metal-binding"/>
</dbReference>
<protein>
    <recommendedName>
        <fullName evidence="1">Mycothiol-dependent maleylpyruvate isomerase metal-binding domain-containing protein</fullName>
    </recommendedName>
</protein>
<dbReference type="Pfam" id="PF11716">
    <property type="entry name" value="MDMPI_N"/>
    <property type="match status" value="1"/>
</dbReference>
<dbReference type="RefSeq" id="WP_006594638.1">
    <property type="nucleotide sequence ID" value="NZ_BAHD01000100.1"/>
</dbReference>
<dbReference type="NCBIfam" id="TIGR03083">
    <property type="entry name" value="maleylpyruvate isomerase family mycothiol-dependent enzyme"/>
    <property type="match status" value="1"/>
</dbReference>
<keyword evidence="3" id="KW-1185">Reference proteome</keyword>
<dbReference type="InterPro" id="IPR017517">
    <property type="entry name" value="Maleyloyr_isom"/>
</dbReference>
<dbReference type="EMBL" id="BAHD01000100">
    <property type="protein sequence ID" value="GAB98106.1"/>
    <property type="molecule type" value="Genomic_DNA"/>
</dbReference>
<accession>K6WW87</accession>
<feature type="domain" description="Mycothiol-dependent maleylpyruvate isomerase metal-binding" evidence="1">
    <location>
        <begin position="14"/>
        <end position="121"/>
    </location>
</feature>
<reference evidence="2 3" key="1">
    <citation type="submission" date="2012-08" db="EMBL/GenBank/DDBJ databases">
        <title>Whole genome shotgun sequence of Kineosphaera limosa NBRC 100340.</title>
        <authorList>
            <person name="Yoshida I."/>
            <person name="Isaki S."/>
            <person name="Hosoyama A."/>
            <person name="Tsuchikane K."/>
            <person name="Katsumata H."/>
            <person name="Ando Y."/>
            <person name="Ohji S."/>
            <person name="Hamada M."/>
            <person name="Tamura T."/>
            <person name="Yamazoe A."/>
            <person name="Yamazaki S."/>
            <person name="Fujita N."/>
        </authorList>
    </citation>
    <scope>NUCLEOTIDE SEQUENCE [LARGE SCALE GENOMIC DNA]</scope>
    <source>
        <strain evidence="2 3">NBRC 100340</strain>
    </source>
</reference>